<protein>
    <submittedName>
        <fullName evidence="2">ATPase</fullName>
    </submittedName>
</protein>
<dbReference type="EMBL" id="PIUK01000594">
    <property type="protein sequence ID" value="MBY6278549.1"/>
    <property type="molecule type" value="Genomic_DNA"/>
</dbReference>
<dbReference type="InterPro" id="IPR036105">
    <property type="entry name" value="DiNase_FeMo-co_biosyn_sf"/>
</dbReference>
<comment type="caution">
    <text evidence="2">The sequence shown here is derived from an EMBL/GenBank/DDBJ whole genome shotgun (WGS) entry which is preliminary data.</text>
</comment>
<reference evidence="2" key="1">
    <citation type="submission" date="2017-11" db="EMBL/GenBank/DDBJ databases">
        <title>Three new genomes from thermophilic consortium.</title>
        <authorList>
            <person name="Quaggio R."/>
            <person name="Amgarten D."/>
            <person name="Setubal J.C."/>
        </authorList>
    </citation>
    <scope>NUCLEOTIDE SEQUENCE</scope>
    <source>
        <strain evidence="2">ZCTH01-B2</strain>
    </source>
</reference>
<proteinExistence type="predicted"/>
<dbReference type="Proteomes" id="UP000732377">
    <property type="component" value="Unassembled WGS sequence"/>
</dbReference>
<dbReference type="SUPFAM" id="SSF53146">
    <property type="entry name" value="Nitrogenase accessory factor-like"/>
    <property type="match status" value="1"/>
</dbReference>
<organism evidence="2 3">
    <name type="scientific">Symbiobacterium thermophilum</name>
    <dbReference type="NCBI Taxonomy" id="2734"/>
    <lineage>
        <taxon>Bacteria</taxon>
        <taxon>Bacillati</taxon>
        <taxon>Bacillota</taxon>
        <taxon>Clostridia</taxon>
        <taxon>Eubacteriales</taxon>
        <taxon>Symbiobacteriaceae</taxon>
        <taxon>Symbiobacterium</taxon>
    </lineage>
</organism>
<gene>
    <name evidence="2" type="ORF">CWE10_20900</name>
</gene>
<dbReference type="AlphaFoldDB" id="A0A953ID16"/>
<evidence type="ECO:0000313" key="3">
    <source>
        <dbReference type="Proteomes" id="UP000732377"/>
    </source>
</evidence>
<evidence type="ECO:0000313" key="2">
    <source>
        <dbReference type="EMBL" id="MBY6278549.1"/>
    </source>
</evidence>
<feature type="region of interest" description="Disordered" evidence="1">
    <location>
        <begin position="1"/>
        <end position="20"/>
    </location>
</feature>
<dbReference type="Gene3D" id="3.30.420.130">
    <property type="entry name" value="Dinitrogenase iron-molybdenum cofactor biosynthesis domain"/>
    <property type="match status" value="1"/>
</dbReference>
<sequence>MRFALPVRPDGRLNPHFGRSPAFTFIDADPEAKQITGRQTLPAPPHDHA</sequence>
<feature type="non-terminal residue" evidence="2">
    <location>
        <position position="49"/>
    </location>
</feature>
<evidence type="ECO:0000256" key="1">
    <source>
        <dbReference type="SAM" id="MobiDB-lite"/>
    </source>
</evidence>
<accession>A0A953ID16</accession>
<name>A0A953ID16_SYMTR</name>